<evidence type="ECO:0000256" key="2">
    <source>
        <dbReference type="ARBA" id="ARBA00004954"/>
    </source>
</evidence>
<keyword evidence="5 10" id="KW-0658">Purine biosynthesis</keyword>
<dbReference type="EMBL" id="CP034861">
    <property type="protein sequence ID" value="QCI24150.1"/>
    <property type="molecule type" value="Genomic_DNA"/>
</dbReference>
<keyword evidence="7 10" id="KW-0511">Multifunctional enzyme</keyword>
<dbReference type="FunFam" id="3.40.140.20:FF:000002">
    <property type="entry name" value="Bifunctional purine biosynthesis protein PurH"/>
    <property type="match status" value="1"/>
</dbReference>
<keyword evidence="4 10" id="KW-0808">Transferase</keyword>
<reference evidence="12 13" key="2">
    <citation type="submission" date="2019-05" db="EMBL/GenBank/DDBJ databases">
        <title>Genome evolution of the obligate endosymbiont Buchnera aphidicola.</title>
        <authorList>
            <person name="Moran N.A."/>
        </authorList>
    </citation>
    <scope>NUCLEOTIDE SEQUENCE [LARGE SCALE GENOMIC DNA]</scope>
    <source>
        <strain evidence="12 13">Mst</strain>
    </source>
</reference>
<comment type="domain">
    <text evidence="10">The IMP cyclohydrolase activity resides in the N-terminal region.</text>
</comment>
<dbReference type="SMART" id="SM00798">
    <property type="entry name" value="AICARFT_IMPCHas"/>
    <property type="match status" value="1"/>
</dbReference>
<dbReference type="PANTHER" id="PTHR11692:SF0">
    <property type="entry name" value="BIFUNCTIONAL PURINE BIOSYNTHESIS PROTEIN ATIC"/>
    <property type="match status" value="1"/>
</dbReference>
<dbReference type="EC" id="2.1.2.3" evidence="10"/>
<dbReference type="Pfam" id="PF01808">
    <property type="entry name" value="AICARFT_IMPCHas"/>
    <property type="match status" value="1"/>
</dbReference>
<dbReference type="PIRSF" id="PIRSF000414">
    <property type="entry name" value="AICARFT_IMPCHas"/>
    <property type="match status" value="1"/>
</dbReference>
<dbReference type="NCBIfam" id="TIGR00355">
    <property type="entry name" value="purH"/>
    <property type="match status" value="1"/>
</dbReference>
<evidence type="ECO:0000313" key="13">
    <source>
        <dbReference type="Proteomes" id="UP000298673"/>
    </source>
</evidence>
<dbReference type="GO" id="GO:0003937">
    <property type="term" value="F:IMP cyclohydrolase activity"/>
    <property type="evidence" value="ECO:0007669"/>
    <property type="project" value="UniProtKB-UniRule"/>
</dbReference>
<dbReference type="EC" id="3.5.4.10" evidence="10"/>
<name>A0A4D6YEY8_9GAMM</name>
<feature type="domain" description="MGS-like" evidence="11">
    <location>
        <begin position="2"/>
        <end position="148"/>
    </location>
</feature>
<keyword evidence="6 10" id="KW-0378">Hydrolase</keyword>
<dbReference type="SUPFAM" id="SSF52335">
    <property type="entry name" value="Methylglyoxal synthase-like"/>
    <property type="match status" value="1"/>
</dbReference>
<reference evidence="12 13" key="1">
    <citation type="submission" date="2018-12" db="EMBL/GenBank/DDBJ databases">
        <authorList>
            <person name="Chong R.A."/>
        </authorList>
    </citation>
    <scope>NUCLEOTIDE SEQUENCE [LARGE SCALE GENOMIC DNA]</scope>
    <source>
        <strain evidence="12 13">Mst</strain>
    </source>
</reference>
<comment type="catalytic activity">
    <reaction evidence="9 10">
        <text>IMP + H2O = 5-formamido-1-(5-phospho-D-ribosyl)imidazole-4-carboxamide</text>
        <dbReference type="Rhea" id="RHEA:18445"/>
        <dbReference type="ChEBI" id="CHEBI:15377"/>
        <dbReference type="ChEBI" id="CHEBI:58053"/>
        <dbReference type="ChEBI" id="CHEBI:58467"/>
        <dbReference type="EC" id="3.5.4.10"/>
    </reaction>
</comment>
<dbReference type="GO" id="GO:0004643">
    <property type="term" value="F:phosphoribosylaminoimidazolecarboxamide formyltransferase activity"/>
    <property type="evidence" value="ECO:0007669"/>
    <property type="project" value="UniProtKB-UniRule"/>
</dbReference>
<dbReference type="CDD" id="cd01421">
    <property type="entry name" value="IMPCH"/>
    <property type="match status" value="1"/>
</dbReference>
<comment type="pathway">
    <text evidence="2 10">Purine metabolism; IMP biosynthesis via de novo pathway; 5-formamido-1-(5-phospho-D-ribosyl)imidazole-4-carboxamide from 5-amino-1-(5-phospho-D-ribosyl)imidazole-4-carboxamide (10-formyl THF route): step 1/1.</text>
</comment>
<sequence length="526" mass="59408">MNAINIIQNALISVYDKQNIVKISKNLVKNKISLFATEGTSKTLHKHNIPVTSISDYINFPEIMNGRVKTLHPKILAGILNRGNEDQLIMNFYNISSINMVIVNFYPFEKVQKNPKNKIDDIIENIDIGGPTLVRAAAKNYKNVIVIVDLLDVQSVINKVKNNSFTIENRLDLADKAFRYTLSYEKKISQYFFKKNVFNKKCINKNFPNEINLKFIKKQNLRYGENQHQKSSLYIEKNISSSTGTISCSNQLQGKVLSYNNISDAEVALECVKEFINPACVIVKHGNPCGVSESNSLLKSYLSAYRSDPVSAFGGIVAFNSVLDEKTAQEIVEKQFVEVLIAPKINSLALKILKKKSNIRVLISGKIKKCQIGLDFKKINYGLLLQEYDYDDMNYKKWKFVTKRFPTTQELKDAIFCWKVAKFVKSNAIVYGFNGTTISIGAGQMSRIYSTKIANIKAKDQKINITGSTMASDAFFPFRDGIDSAASIGIKCIIQPGGSKRDQEIIQAANEYNIAMIFTNKRHFRH</sequence>
<dbReference type="Gene3D" id="3.40.140.20">
    <property type="match status" value="2"/>
</dbReference>
<dbReference type="SUPFAM" id="SSF53927">
    <property type="entry name" value="Cytidine deaminase-like"/>
    <property type="match status" value="1"/>
</dbReference>
<dbReference type="Pfam" id="PF02142">
    <property type="entry name" value="MGS"/>
    <property type="match status" value="1"/>
</dbReference>
<dbReference type="InterPro" id="IPR002695">
    <property type="entry name" value="PurH-like"/>
</dbReference>
<dbReference type="PANTHER" id="PTHR11692">
    <property type="entry name" value="BIFUNCTIONAL PURINE BIOSYNTHESIS PROTEIN PURH"/>
    <property type="match status" value="1"/>
</dbReference>
<dbReference type="InterPro" id="IPR016193">
    <property type="entry name" value="Cytidine_deaminase-like"/>
</dbReference>
<comment type="similarity">
    <text evidence="3 10">Belongs to the PurH family.</text>
</comment>
<evidence type="ECO:0000313" key="12">
    <source>
        <dbReference type="EMBL" id="QCI24150.1"/>
    </source>
</evidence>
<protein>
    <recommendedName>
        <fullName evidence="10">Bifunctional purine biosynthesis protein PurH</fullName>
    </recommendedName>
    <domain>
        <recommendedName>
            <fullName evidence="10">Phosphoribosylaminoimidazolecarboxamide formyltransferase</fullName>
            <ecNumber evidence="10">2.1.2.3</ecNumber>
        </recommendedName>
        <alternativeName>
            <fullName evidence="10">AICAR transformylase</fullName>
        </alternativeName>
    </domain>
    <domain>
        <recommendedName>
            <fullName evidence="10">IMP cyclohydrolase</fullName>
            <ecNumber evidence="10">3.5.4.10</ecNumber>
        </recommendedName>
        <alternativeName>
            <fullName evidence="10">ATIC</fullName>
        </alternativeName>
        <alternativeName>
            <fullName evidence="10">IMP synthase</fullName>
        </alternativeName>
        <alternativeName>
            <fullName evidence="10">Inosinicase</fullName>
        </alternativeName>
    </domain>
</protein>
<dbReference type="OrthoDB" id="9802065at2"/>
<dbReference type="SMART" id="SM00851">
    <property type="entry name" value="MGS"/>
    <property type="match status" value="1"/>
</dbReference>
<dbReference type="FunFam" id="3.40.50.1380:FF:000001">
    <property type="entry name" value="Bifunctional purine biosynthesis protein PurH"/>
    <property type="match status" value="1"/>
</dbReference>
<dbReference type="RefSeq" id="WP_158343095.1">
    <property type="nucleotide sequence ID" value="NZ_CP034861.1"/>
</dbReference>
<comment type="pathway">
    <text evidence="1 10">Purine metabolism; IMP biosynthesis via de novo pathway; IMP from 5-formamido-1-(5-phospho-D-ribosyl)imidazole-4-carboxamide: step 1/1.</text>
</comment>
<evidence type="ECO:0000256" key="5">
    <source>
        <dbReference type="ARBA" id="ARBA00022755"/>
    </source>
</evidence>
<dbReference type="GO" id="GO:0006189">
    <property type="term" value="P:'de novo' IMP biosynthetic process"/>
    <property type="evidence" value="ECO:0007669"/>
    <property type="project" value="UniProtKB-UniRule"/>
</dbReference>
<evidence type="ECO:0000256" key="4">
    <source>
        <dbReference type="ARBA" id="ARBA00022679"/>
    </source>
</evidence>
<organism evidence="12 13">
    <name type="scientific">Buchnera aphidicola</name>
    <name type="common">Muscaphis stroyani</name>
    <dbReference type="NCBI Taxonomy" id="1241869"/>
    <lineage>
        <taxon>Bacteria</taxon>
        <taxon>Pseudomonadati</taxon>
        <taxon>Pseudomonadota</taxon>
        <taxon>Gammaproteobacteria</taxon>
        <taxon>Enterobacterales</taxon>
        <taxon>Erwiniaceae</taxon>
        <taxon>Buchnera</taxon>
    </lineage>
</organism>
<comment type="catalytic activity">
    <reaction evidence="8 10">
        <text>(6R)-10-formyltetrahydrofolate + 5-amino-1-(5-phospho-beta-D-ribosyl)imidazole-4-carboxamide = 5-formamido-1-(5-phospho-D-ribosyl)imidazole-4-carboxamide + (6S)-5,6,7,8-tetrahydrofolate</text>
        <dbReference type="Rhea" id="RHEA:22192"/>
        <dbReference type="ChEBI" id="CHEBI:57453"/>
        <dbReference type="ChEBI" id="CHEBI:58467"/>
        <dbReference type="ChEBI" id="CHEBI:58475"/>
        <dbReference type="ChEBI" id="CHEBI:195366"/>
        <dbReference type="EC" id="2.1.2.3"/>
    </reaction>
</comment>
<dbReference type="InterPro" id="IPR024051">
    <property type="entry name" value="AICAR_Tfase_dup_dom_sf"/>
</dbReference>
<dbReference type="Proteomes" id="UP000298673">
    <property type="component" value="Chromosome"/>
</dbReference>
<evidence type="ECO:0000256" key="7">
    <source>
        <dbReference type="ARBA" id="ARBA00023268"/>
    </source>
</evidence>
<evidence type="ECO:0000256" key="6">
    <source>
        <dbReference type="ARBA" id="ARBA00022801"/>
    </source>
</evidence>
<dbReference type="AlphaFoldDB" id="A0A4D6YEY8"/>
<evidence type="ECO:0000256" key="8">
    <source>
        <dbReference type="ARBA" id="ARBA00050488"/>
    </source>
</evidence>
<dbReference type="NCBIfam" id="NF002049">
    <property type="entry name" value="PRK00881.1"/>
    <property type="match status" value="1"/>
</dbReference>
<dbReference type="UniPathway" id="UPA00074">
    <property type="reaction ID" value="UER00133"/>
</dbReference>
<dbReference type="InterPro" id="IPR011607">
    <property type="entry name" value="MGS-like_dom"/>
</dbReference>
<evidence type="ECO:0000256" key="1">
    <source>
        <dbReference type="ARBA" id="ARBA00004844"/>
    </source>
</evidence>
<dbReference type="InterPro" id="IPR036914">
    <property type="entry name" value="MGS-like_dom_sf"/>
</dbReference>
<dbReference type="HAMAP" id="MF_00139">
    <property type="entry name" value="PurH"/>
    <property type="match status" value="1"/>
</dbReference>
<evidence type="ECO:0000256" key="9">
    <source>
        <dbReference type="ARBA" id="ARBA00050687"/>
    </source>
</evidence>
<accession>A0A4D6YEY8</accession>
<evidence type="ECO:0000256" key="10">
    <source>
        <dbReference type="HAMAP-Rule" id="MF_00139"/>
    </source>
</evidence>
<dbReference type="FunFam" id="3.40.140.20:FF:000001">
    <property type="entry name" value="Bifunctional purine biosynthesis protein PurH"/>
    <property type="match status" value="1"/>
</dbReference>
<evidence type="ECO:0000259" key="11">
    <source>
        <dbReference type="PROSITE" id="PS51855"/>
    </source>
</evidence>
<proteinExistence type="inferred from homology"/>
<evidence type="ECO:0000256" key="3">
    <source>
        <dbReference type="ARBA" id="ARBA00007667"/>
    </source>
</evidence>
<dbReference type="Gene3D" id="3.40.50.1380">
    <property type="entry name" value="Methylglyoxal synthase-like domain"/>
    <property type="match status" value="1"/>
</dbReference>
<dbReference type="GO" id="GO:0005829">
    <property type="term" value="C:cytosol"/>
    <property type="evidence" value="ECO:0007669"/>
    <property type="project" value="TreeGrafter"/>
</dbReference>
<dbReference type="PROSITE" id="PS51855">
    <property type="entry name" value="MGS"/>
    <property type="match status" value="1"/>
</dbReference>
<gene>
    <name evidence="10 12" type="primary">purH</name>
    <name evidence="12" type="ORF">D9V75_00140</name>
</gene>